<protein>
    <submittedName>
        <fullName evidence="1">Uncharacterized protein</fullName>
    </submittedName>
</protein>
<name>A0A4Q9Q0E5_9APHY</name>
<keyword evidence="2" id="KW-1185">Reference proteome</keyword>
<reference evidence="1 2" key="1">
    <citation type="submission" date="2019-01" db="EMBL/GenBank/DDBJ databases">
        <title>Draft genome sequences of three monokaryotic isolates of the white-rot basidiomycete fungus Dichomitus squalens.</title>
        <authorList>
            <consortium name="DOE Joint Genome Institute"/>
            <person name="Lopez S.C."/>
            <person name="Andreopoulos B."/>
            <person name="Pangilinan J."/>
            <person name="Lipzen A."/>
            <person name="Riley R."/>
            <person name="Ahrendt S."/>
            <person name="Ng V."/>
            <person name="Barry K."/>
            <person name="Daum C."/>
            <person name="Grigoriev I.V."/>
            <person name="Hilden K.S."/>
            <person name="Makela M.R."/>
            <person name="de Vries R.P."/>
        </authorList>
    </citation>
    <scope>NUCLEOTIDE SEQUENCE [LARGE SCALE GENOMIC DNA]</scope>
    <source>
        <strain evidence="1 2">CBS 464.89</strain>
    </source>
</reference>
<accession>A0A4Q9Q0E5</accession>
<sequence length="57" mass="6357">MQPRPDYVEYHHTAGTLCPKAKNVEAHLITGQNADCSCTMIYEKTYLQCYATHPAAA</sequence>
<dbReference type="EMBL" id="ML145105">
    <property type="protein sequence ID" value="TBU60459.1"/>
    <property type="molecule type" value="Genomic_DNA"/>
</dbReference>
<gene>
    <name evidence="1" type="ORF">BD310DRAFT_923006</name>
</gene>
<proteinExistence type="predicted"/>
<evidence type="ECO:0000313" key="2">
    <source>
        <dbReference type="Proteomes" id="UP000292082"/>
    </source>
</evidence>
<dbReference type="AlphaFoldDB" id="A0A4Q9Q0E5"/>
<evidence type="ECO:0000313" key="1">
    <source>
        <dbReference type="EMBL" id="TBU60459.1"/>
    </source>
</evidence>
<dbReference type="Proteomes" id="UP000292082">
    <property type="component" value="Unassembled WGS sequence"/>
</dbReference>
<organism evidence="1 2">
    <name type="scientific">Dichomitus squalens</name>
    <dbReference type="NCBI Taxonomy" id="114155"/>
    <lineage>
        <taxon>Eukaryota</taxon>
        <taxon>Fungi</taxon>
        <taxon>Dikarya</taxon>
        <taxon>Basidiomycota</taxon>
        <taxon>Agaricomycotina</taxon>
        <taxon>Agaricomycetes</taxon>
        <taxon>Polyporales</taxon>
        <taxon>Polyporaceae</taxon>
        <taxon>Dichomitus</taxon>
    </lineage>
</organism>